<dbReference type="PANTHER" id="PTHR11461">
    <property type="entry name" value="SERINE PROTEASE INHIBITOR, SERPIN"/>
    <property type="match status" value="1"/>
</dbReference>
<gene>
    <name evidence="10" type="ORF">AaeL_AAEL014078</name>
</gene>
<dbReference type="SUPFAM" id="SSF56574">
    <property type="entry name" value="Serpins"/>
    <property type="match status" value="1"/>
</dbReference>
<evidence type="ECO:0000256" key="4">
    <source>
        <dbReference type="ARBA" id="ARBA00022690"/>
    </source>
</evidence>
<dbReference type="InterPro" id="IPR042178">
    <property type="entry name" value="Serpin_sf_1"/>
</dbReference>
<dbReference type="MEROPS" id="I04.070"/>
<dbReference type="CDD" id="cd19578">
    <property type="entry name" value="serpinK_insect_SRPN2-like"/>
    <property type="match status" value="1"/>
</dbReference>
<dbReference type="InterPro" id="IPR042185">
    <property type="entry name" value="Serpin_sf_2"/>
</dbReference>
<evidence type="ECO:0000256" key="7">
    <source>
        <dbReference type="ARBA" id="ARBA00023180"/>
    </source>
</evidence>
<dbReference type="Proteomes" id="UP000682892">
    <property type="component" value="Unassembled WGS sequence"/>
</dbReference>
<dbReference type="VEuPathDB" id="VectorBase:AAEL014078"/>
<dbReference type="PROSITE" id="PS00284">
    <property type="entry name" value="SERPIN"/>
    <property type="match status" value="1"/>
</dbReference>
<dbReference type="STRING" id="7159.Q16HB8"/>
<dbReference type="GO" id="GO:0005615">
    <property type="term" value="C:extracellular space"/>
    <property type="evidence" value="ECO:0007669"/>
    <property type="project" value="InterPro"/>
</dbReference>
<keyword evidence="3" id="KW-0964">Secreted</keyword>
<evidence type="ECO:0000256" key="6">
    <source>
        <dbReference type="ARBA" id="ARBA00022900"/>
    </source>
</evidence>
<dbReference type="HOGENOM" id="CLU_023330_0_1_1"/>
<evidence type="ECO:0000256" key="2">
    <source>
        <dbReference type="ARBA" id="ARBA00009500"/>
    </source>
</evidence>
<evidence type="ECO:0000256" key="1">
    <source>
        <dbReference type="ARBA" id="ARBA00004613"/>
    </source>
</evidence>
<evidence type="ECO:0000313" key="11">
    <source>
        <dbReference type="Proteomes" id="UP000682892"/>
    </source>
</evidence>
<dbReference type="InterPro" id="IPR023795">
    <property type="entry name" value="Serpin_CS"/>
</dbReference>
<dbReference type="SMART" id="SM00093">
    <property type="entry name" value="SERPIN"/>
    <property type="match status" value="1"/>
</dbReference>
<evidence type="ECO:0000256" key="8">
    <source>
        <dbReference type="RuleBase" id="RU000411"/>
    </source>
</evidence>
<dbReference type="EMBL" id="CH478184">
    <property type="protein sequence ID" value="EAT33641.1"/>
    <property type="molecule type" value="Genomic_DNA"/>
</dbReference>
<dbReference type="AlphaFoldDB" id="Q16HB8"/>
<dbReference type="FunFam" id="2.30.39.10:FF:000030">
    <property type="entry name" value="Serpin 2"/>
    <property type="match status" value="2"/>
</dbReference>
<evidence type="ECO:0000259" key="9">
    <source>
        <dbReference type="SMART" id="SM00093"/>
    </source>
</evidence>
<sequence length="460" mass="52345">MGFPGDRETSRAAMIAGDNRLRTDWYLYLQSEFHSKLEFCVKALRSSLGNGFRLNRCKEICIVASCTCTDDNFVNNDDQPFRGQRNVEFDWKLTKQVFQSQKSNAVISPLSVKILLVLLYEATGDAAELSETQTKRELRTVLEPNGDLNATRSKYRQWLDSALSSHKDYDLEIATKFFVEEYIDVISKYQIISDHYYSATVDKAPFSKPKIAAEQINSWVNKTTHGRIAELVTADGLDGAIITLINAIYFKGLWTYPFPEYTPTLTFYGNQKQVQAPFMEQNGQFYYDDSAALDSQLLRLSYRGGKFAMYFILPHQGKTVDDVLDKMTLSTLHQALWYMDETEVNVTIPKFKFDFSEELNQPLKDIGIREIFSQNASLPLLARGKGARNEVRVSRVFQKAGININHLGSEAYAATEIQLVNKFGGDGTQIFNANRPFLFFIEDEDFGTLLFAGRVEDPTQ</sequence>
<dbReference type="PANTHER" id="PTHR11461:SF357">
    <property type="entry name" value="SERINE PROTEASE INHIBITOR 27A"/>
    <property type="match status" value="1"/>
</dbReference>
<dbReference type="Gene3D" id="2.30.39.10">
    <property type="entry name" value="Alpha-1-antitrypsin, domain 1"/>
    <property type="match status" value="1"/>
</dbReference>
<feature type="domain" description="Serpin" evidence="9">
    <location>
        <begin position="91"/>
        <end position="458"/>
    </location>
</feature>
<dbReference type="OMA" id="MDESEVN"/>
<protein>
    <submittedName>
        <fullName evidence="10">AAEL014078-PA</fullName>
    </submittedName>
</protein>
<keyword evidence="5" id="KW-0732">Signal</keyword>
<evidence type="ECO:0000256" key="5">
    <source>
        <dbReference type="ARBA" id="ARBA00022729"/>
    </source>
</evidence>
<comment type="subcellular location">
    <subcellularLocation>
        <location evidence="1">Secreted</location>
    </subcellularLocation>
</comment>
<keyword evidence="7" id="KW-0325">Glycoprotein</keyword>
<reference evidence="10" key="1">
    <citation type="submission" date="2005-10" db="EMBL/GenBank/DDBJ databases">
        <authorList>
            <person name="Loftus B.J."/>
            <person name="Nene V.M."/>
            <person name="Hannick L.I."/>
            <person name="Bidwell S."/>
            <person name="Haas B."/>
            <person name="Amedeo P."/>
            <person name="Orvis J."/>
            <person name="Wortman J.R."/>
            <person name="White O.R."/>
            <person name="Salzberg S."/>
            <person name="Shumway M."/>
            <person name="Koo H."/>
            <person name="Zhao Y."/>
            <person name="Holmes M."/>
            <person name="Miller J."/>
            <person name="Schatz M."/>
            <person name="Pop M."/>
            <person name="Pai G."/>
            <person name="Utterback T."/>
            <person name="Rogers Y.-H."/>
            <person name="Kravitz S."/>
            <person name="Fraser C.M."/>
        </authorList>
    </citation>
    <scope>NUCLEOTIDE SEQUENCE</scope>
    <source>
        <strain evidence="10">Liverpool</strain>
    </source>
</reference>
<keyword evidence="4" id="KW-0646">Protease inhibitor</keyword>
<name>Q16HB8_AEDAE</name>
<comment type="similarity">
    <text evidence="2 8">Belongs to the serpin family.</text>
</comment>
<dbReference type="InterPro" id="IPR000215">
    <property type="entry name" value="Serpin_fam"/>
</dbReference>
<dbReference type="PhylomeDB" id="Q16HB8"/>
<dbReference type="Pfam" id="PF00079">
    <property type="entry name" value="Serpin"/>
    <property type="match status" value="1"/>
</dbReference>
<dbReference type="InterPro" id="IPR036186">
    <property type="entry name" value="Serpin_sf"/>
</dbReference>
<accession>Q16HB8</accession>
<reference evidence="10" key="3">
    <citation type="submission" date="2012-09" db="EMBL/GenBank/DDBJ databases">
        <authorList>
            <consortium name="VectorBase"/>
        </authorList>
    </citation>
    <scope>NUCLEOTIDE SEQUENCE</scope>
    <source>
        <strain evidence="10">Liverpool</strain>
    </source>
</reference>
<proteinExistence type="inferred from homology"/>
<reference evidence="10" key="2">
    <citation type="journal article" date="2007" name="Science">
        <title>Genome sequence of Aedes aegypti, a major arbovirus vector.</title>
        <authorList>
            <person name="Nene V."/>
            <person name="Wortman J.R."/>
            <person name="Lawson D."/>
            <person name="Haas B."/>
            <person name="Kodira C."/>
            <person name="Tu Z.J."/>
            <person name="Loftus B."/>
            <person name="Xi Z."/>
            <person name="Megy K."/>
            <person name="Grabherr M."/>
            <person name="Ren Q."/>
            <person name="Zdobnov E.M."/>
            <person name="Lobo N.F."/>
            <person name="Campbell K.S."/>
            <person name="Brown S.E."/>
            <person name="Bonaldo M.F."/>
            <person name="Zhu J."/>
            <person name="Sinkins S.P."/>
            <person name="Hogenkamp D.G."/>
            <person name="Amedeo P."/>
            <person name="Arensburger P."/>
            <person name="Atkinson P.W."/>
            <person name="Bidwell S."/>
            <person name="Biedler J."/>
            <person name="Birney E."/>
            <person name="Bruggner R.V."/>
            <person name="Costas J."/>
            <person name="Coy M.R."/>
            <person name="Crabtree J."/>
            <person name="Crawford M."/>
            <person name="Debruyn B."/>
            <person name="Decaprio D."/>
            <person name="Eiglmeier K."/>
            <person name="Eisenstadt E."/>
            <person name="El-Dorry H."/>
            <person name="Gelbart W.M."/>
            <person name="Gomes S.L."/>
            <person name="Hammond M."/>
            <person name="Hannick L.I."/>
            <person name="Hogan J.R."/>
            <person name="Holmes M.H."/>
            <person name="Jaffe D."/>
            <person name="Johnston J.S."/>
            <person name="Kennedy R.C."/>
            <person name="Koo H."/>
            <person name="Kravitz S."/>
            <person name="Kriventseva E.V."/>
            <person name="Kulp D."/>
            <person name="Labutti K."/>
            <person name="Lee E."/>
            <person name="Li S."/>
            <person name="Lovin D.D."/>
            <person name="Mao C."/>
            <person name="Mauceli E."/>
            <person name="Menck C.F."/>
            <person name="Miller J.R."/>
            <person name="Montgomery P."/>
            <person name="Mori A."/>
            <person name="Nascimento A.L."/>
            <person name="Naveira H.F."/>
            <person name="Nusbaum C."/>
            <person name="O'leary S."/>
            <person name="Orvis J."/>
            <person name="Pertea M."/>
            <person name="Quesneville H."/>
            <person name="Reidenbach K.R."/>
            <person name="Rogers Y.H."/>
            <person name="Roth C.W."/>
            <person name="Schneider J.R."/>
            <person name="Schatz M."/>
            <person name="Shumway M."/>
            <person name="Stanke M."/>
            <person name="Stinson E.O."/>
            <person name="Tubio J.M."/>
            <person name="Vanzee J.P."/>
            <person name="Verjovski-Almeida S."/>
            <person name="Werner D."/>
            <person name="White O."/>
            <person name="Wyder S."/>
            <person name="Zeng Q."/>
            <person name="Zhao Q."/>
            <person name="Zhao Y."/>
            <person name="Hill C.A."/>
            <person name="Raikhel A.S."/>
            <person name="Soares M.B."/>
            <person name="Knudson D.L."/>
            <person name="Lee N.H."/>
            <person name="Galagan J."/>
            <person name="Salzberg S.L."/>
            <person name="Paulsen I.T."/>
            <person name="Dimopoulos G."/>
            <person name="Collins F.H."/>
            <person name="Birren B."/>
            <person name="Fraser-Liggett C.M."/>
            <person name="Severson D.W."/>
        </authorList>
    </citation>
    <scope>NUCLEOTIDE SEQUENCE [LARGE SCALE GENOMIC DNA]</scope>
    <source>
        <strain evidence="10">Liverpool</strain>
    </source>
</reference>
<keyword evidence="6" id="KW-0722">Serine protease inhibitor</keyword>
<organism evidence="10 11">
    <name type="scientific">Aedes aegypti</name>
    <name type="common">Yellowfever mosquito</name>
    <name type="synonym">Culex aegypti</name>
    <dbReference type="NCBI Taxonomy" id="7159"/>
    <lineage>
        <taxon>Eukaryota</taxon>
        <taxon>Metazoa</taxon>
        <taxon>Ecdysozoa</taxon>
        <taxon>Arthropoda</taxon>
        <taxon>Hexapoda</taxon>
        <taxon>Insecta</taxon>
        <taxon>Pterygota</taxon>
        <taxon>Neoptera</taxon>
        <taxon>Endopterygota</taxon>
        <taxon>Diptera</taxon>
        <taxon>Nematocera</taxon>
        <taxon>Culicoidea</taxon>
        <taxon>Culicidae</taxon>
        <taxon>Culicinae</taxon>
        <taxon>Aedini</taxon>
        <taxon>Aedes</taxon>
        <taxon>Stegomyia</taxon>
    </lineage>
</organism>
<dbReference type="GO" id="GO:0004867">
    <property type="term" value="F:serine-type endopeptidase inhibitor activity"/>
    <property type="evidence" value="ECO:0007669"/>
    <property type="project" value="UniProtKB-KW"/>
</dbReference>
<evidence type="ECO:0000256" key="3">
    <source>
        <dbReference type="ARBA" id="ARBA00022525"/>
    </source>
</evidence>
<dbReference type="InterPro" id="IPR023796">
    <property type="entry name" value="Serpin_dom"/>
</dbReference>
<dbReference type="Gene3D" id="3.30.497.10">
    <property type="entry name" value="Antithrombin, subunit I, domain 2"/>
    <property type="match status" value="1"/>
</dbReference>
<evidence type="ECO:0000313" key="10">
    <source>
        <dbReference type="EMBL" id="EAT33641.1"/>
    </source>
</evidence>